<dbReference type="SUPFAM" id="SSF51161">
    <property type="entry name" value="Trimeric LpxA-like enzymes"/>
    <property type="match status" value="1"/>
</dbReference>
<dbReference type="InterPro" id="IPR011004">
    <property type="entry name" value="Trimer_LpxA-like_sf"/>
</dbReference>
<feature type="domain" description="W2" evidence="11">
    <location>
        <begin position="461"/>
        <end position="625"/>
    </location>
</feature>
<evidence type="ECO:0000259" key="11">
    <source>
        <dbReference type="PROSITE" id="PS51363"/>
    </source>
</evidence>
<dbReference type="PANTHER" id="PTHR45887:SF1">
    <property type="entry name" value="TRANSLATION INITIATION FACTOR EIF-2B SUBUNIT EPSILON"/>
    <property type="match status" value="1"/>
</dbReference>
<evidence type="ECO:0000256" key="5">
    <source>
        <dbReference type="ARBA" id="ARBA00022679"/>
    </source>
</evidence>
<keyword evidence="3" id="KW-0963">Cytoplasm</keyword>
<dbReference type="SUPFAM" id="SSF53448">
    <property type="entry name" value="Nucleotide-diphospho-sugar transferases"/>
    <property type="match status" value="1"/>
</dbReference>
<dbReference type="CDD" id="cd11558">
    <property type="entry name" value="W2_eIF2B_epsilon"/>
    <property type="match status" value="1"/>
</dbReference>
<dbReference type="AlphaFoldDB" id="A0A8D9DUN2"/>
<comment type="similarity">
    <text evidence="2">Belongs to the eIF-2B gamma/epsilon subunits family.</text>
</comment>
<dbReference type="SUPFAM" id="SSF48371">
    <property type="entry name" value="ARM repeat"/>
    <property type="match status" value="1"/>
</dbReference>
<organism evidence="12">
    <name type="scientific">Cacopsylla melanoneura</name>
    <dbReference type="NCBI Taxonomy" id="428564"/>
    <lineage>
        <taxon>Eukaryota</taxon>
        <taxon>Metazoa</taxon>
        <taxon>Ecdysozoa</taxon>
        <taxon>Arthropoda</taxon>
        <taxon>Hexapoda</taxon>
        <taxon>Insecta</taxon>
        <taxon>Pterygota</taxon>
        <taxon>Neoptera</taxon>
        <taxon>Paraneoptera</taxon>
        <taxon>Hemiptera</taxon>
        <taxon>Sternorrhyncha</taxon>
        <taxon>Psylloidea</taxon>
        <taxon>Psyllidae</taxon>
        <taxon>Psyllinae</taxon>
        <taxon>Cacopsylla</taxon>
    </lineage>
</organism>
<dbReference type="GO" id="GO:0003743">
    <property type="term" value="F:translation initiation factor activity"/>
    <property type="evidence" value="ECO:0007669"/>
    <property type="project" value="UniProtKB-KW"/>
</dbReference>
<evidence type="ECO:0000256" key="2">
    <source>
        <dbReference type="ARBA" id="ARBA00007878"/>
    </source>
</evidence>
<dbReference type="InterPro" id="IPR018357">
    <property type="entry name" value="Hexapep_transf_CS"/>
</dbReference>
<evidence type="ECO:0000256" key="4">
    <source>
        <dbReference type="ARBA" id="ARBA00022540"/>
    </source>
</evidence>
<dbReference type="FunFam" id="1.25.40.180:FF:000022">
    <property type="entry name" value="Translation initiation factor eIF-2B epsilon subunit"/>
    <property type="match status" value="1"/>
</dbReference>
<accession>A0A8D9DUN2</accession>
<dbReference type="PANTHER" id="PTHR45887">
    <property type="entry name" value="TRANSLATION INITIATION FACTOR EIF-2B SUBUNIT EPSILON"/>
    <property type="match status" value="1"/>
</dbReference>
<evidence type="ECO:0000256" key="1">
    <source>
        <dbReference type="ARBA" id="ARBA00004514"/>
    </source>
</evidence>
<reference evidence="12" key="1">
    <citation type="submission" date="2021-05" db="EMBL/GenBank/DDBJ databases">
        <authorList>
            <person name="Alioto T."/>
            <person name="Alioto T."/>
            <person name="Gomez Garrido J."/>
        </authorList>
    </citation>
    <scope>NUCLEOTIDE SEQUENCE</scope>
</reference>
<feature type="region of interest" description="Disordered" evidence="10">
    <location>
        <begin position="413"/>
        <end position="461"/>
    </location>
</feature>
<proteinExistence type="inferred from homology"/>
<dbReference type="InterPro" id="IPR016024">
    <property type="entry name" value="ARM-type_fold"/>
</dbReference>
<dbReference type="InterPro" id="IPR044123">
    <property type="entry name" value="W2_eIF2B_epsilon"/>
</dbReference>
<dbReference type="PROSITE" id="PS00101">
    <property type="entry name" value="HEXAPEP_TRANSFERASES"/>
    <property type="match status" value="1"/>
</dbReference>
<comment type="subunit">
    <text evidence="9">Component of the translation initiation factor 2B (eIF2B) complex which is a heterodecamer of two sets of five different subunits: alpha, beta, gamma, delta and epsilon. Subunits alpha, beta and delta comprise a regulatory subcomplex and subunits epsilon and gamma comprise a catalytic subcomplex. Within the complex, the hexameric regulatory complex resides at the center, with the two heterodimeric catalytic subcomplexes bound on opposite sides.</text>
</comment>
<sequence length="714" mass="79522">MQNKKAKGKTDIQKDEVLQAVIVTDTFTKNFYPVPEPYCLLPLVNKCLLEYTMEHLHMAGMEEIIVFCTSHVNEIREVVKAKEKSLVGTLITLIVSDGCHSFGDVMRDLDGKAVIRSDFILVTGDVVSNINLLSSLKTFKKINTMDSGAVALILYKKKGQTKSGWKEDLVVAYECESKKLLMHQTPECDQKKINVPMENILLYSKIDIHADLANCGIMVCSPTVPPLFSDNFDFQTQEHFIKGVLINEEILDCRLYCNIVDDIEYGLSVKDWPSYQIACRDIVQRWVHPFVPQYKYRRNNIYLADNVIIGKTSVIKQQVVIGDGSSIGENTVVSHCVIGRNCKIGSNVKLENSYLFDNVHIEDNCEIQLSVLSHNTGVGEHSKLLNGCLLGTGVLIGTKTNLTGVKLPSAGVDIVDTGNDSDEEEVPNFKCESEPEDESDSASDSEADDIDSIDGQDAQPMDDTSLFYSEVVDSLLRGYEEKLVCDNLTLEINSSRYAYNVTVKEVNFYMVKAILVVGNKPDMDIKAFHAHMASKMNYFLPLFKNYIKNDAAQHDCLDALEEFAEENSTLCGVAGKLLHKLYDKDILSEEIVTKWFNKLESSPLKKSVEPFVNWLQEADEESADDDDDDGIVSEVVAVVGLPGRRLVVPDSGGRTVLEREVRWESWQLRKHSDFVETGQIAAAVAEGNVDVAAGFAAAMIARRVTEKTGWGEGD</sequence>
<evidence type="ECO:0000313" key="12">
    <source>
        <dbReference type="EMBL" id="CAG6730198.1"/>
    </source>
</evidence>
<dbReference type="SMART" id="SM00515">
    <property type="entry name" value="eIF5C"/>
    <property type="match status" value="1"/>
</dbReference>
<name>A0A8D9DUN2_9HEMI</name>
<dbReference type="GO" id="GO:0005829">
    <property type="term" value="C:cytosol"/>
    <property type="evidence" value="ECO:0007669"/>
    <property type="project" value="UniProtKB-SubCell"/>
</dbReference>
<evidence type="ECO:0000256" key="7">
    <source>
        <dbReference type="ARBA" id="ARBA00044144"/>
    </source>
</evidence>
<feature type="compositionally biased region" description="Acidic residues" evidence="10">
    <location>
        <begin position="434"/>
        <end position="454"/>
    </location>
</feature>
<evidence type="ECO:0000256" key="3">
    <source>
        <dbReference type="ARBA" id="ARBA00022490"/>
    </source>
</evidence>
<dbReference type="GO" id="GO:0016740">
    <property type="term" value="F:transferase activity"/>
    <property type="evidence" value="ECO:0007669"/>
    <property type="project" value="UniProtKB-KW"/>
</dbReference>
<keyword evidence="5" id="KW-0808">Transferase</keyword>
<evidence type="ECO:0000256" key="10">
    <source>
        <dbReference type="SAM" id="MobiDB-lite"/>
    </source>
</evidence>
<evidence type="ECO:0000256" key="8">
    <source>
        <dbReference type="ARBA" id="ARBA00044345"/>
    </source>
</evidence>
<dbReference type="InterPro" id="IPR029044">
    <property type="entry name" value="Nucleotide-diphossugar_trans"/>
</dbReference>
<dbReference type="Pfam" id="PF02020">
    <property type="entry name" value="W2"/>
    <property type="match status" value="1"/>
</dbReference>
<protein>
    <recommendedName>
        <fullName evidence="7">Translation initiation factor eIF2B subunit epsilon</fullName>
    </recommendedName>
    <alternativeName>
        <fullName evidence="8">eIF2B GDP-GTP exchange factor subunit epsilon</fullName>
    </alternativeName>
</protein>
<dbReference type="GO" id="GO:0031369">
    <property type="term" value="F:translation initiation factor binding"/>
    <property type="evidence" value="ECO:0007669"/>
    <property type="project" value="InterPro"/>
</dbReference>
<dbReference type="InterPro" id="IPR056764">
    <property type="entry name" value="LbH_EIF2B3/5"/>
</dbReference>
<dbReference type="InterPro" id="IPR003307">
    <property type="entry name" value="W2_domain"/>
</dbReference>
<comment type="subcellular location">
    <subcellularLocation>
        <location evidence="1">Cytoplasm</location>
        <location evidence="1">Cytosol</location>
    </subcellularLocation>
</comment>
<dbReference type="PROSITE" id="PS51363">
    <property type="entry name" value="W2"/>
    <property type="match status" value="1"/>
</dbReference>
<dbReference type="EMBL" id="HBUF01380897">
    <property type="protein sequence ID" value="CAG6730198.1"/>
    <property type="molecule type" value="Transcribed_RNA"/>
</dbReference>
<dbReference type="GO" id="GO:0005851">
    <property type="term" value="C:eukaryotic translation initiation factor 2B complex"/>
    <property type="evidence" value="ECO:0007669"/>
    <property type="project" value="TreeGrafter"/>
</dbReference>
<dbReference type="Pfam" id="PF25084">
    <property type="entry name" value="LbH_EIF2B"/>
    <property type="match status" value="1"/>
</dbReference>
<evidence type="ECO:0000256" key="6">
    <source>
        <dbReference type="ARBA" id="ARBA00022917"/>
    </source>
</evidence>
<dbReference type="InterPro" id="IPR051956">
    <property type="entry name" value="eIF2B_epsilon"/>
</dbReference>
<dbReference type="Gene3D" id="2.160.10.10">
    <property type="entry name" value="Hexapeptide repeat proteins"/>
    <property type="match status" value="2"/>
</dbReference>
<dbReference type="Gene3D" id="3.90.550.10">
    <property type="entry name" value="Spore Coat Polysaccharide Biosynthesis Protein SpsA, Chain A"/>
    <property type="match status" value="1"/>
</dbReference>
<dbReference type="Gene3D" id="1.25.40.180">
    <property type="match status" value="1"/>
</dbReference>
<keyword evidence="6" id="KW-0648">Protein biosynthesis</keyword>
<evidence type="ECO:0000256" key="9">
    <source>
        <dbReference type="ARBA" id="ARBA00046432"/>
    </source>
</evidence>
<dbReference type="GO" id="GO:0005085">
    <property type="term" value="F:guanyl-nucleotide exchange factor activity"/>
    <property type="evidence" value="ECO:0007669"/>
    <property type="project" value="InterPro"/>
</dbReference>
<keyword evidence="4 12" id="KW-0396">Initiation factor</keyword>